<feature type="signal peptide" evidence="6">
    <location>
        <begin position="1"/>
        <end position="31"/>
    </location>
</feature>
<dbReference type="Pfam" id="PF08237">
    <property type="entry name" value="PE-PPE"/>
    <property type="match status" value="1"/>
</dbReference>
<keyword evidence="2" id="KW-0719">Serine esterase</keyword>
<sequence>MRTVTTRALTALTAVLLAGLGAVAGAPGAGAAPVPDCPATMLFEVGGAGDGQGLVWDTVNAALPEAVEAEKIVYPAEMAPFPGHTRSMDESVAEGMATLDAAVRDVHARCAESDILVTGYSLGALVAGNALEALATDGAVAPERLRGVLYGDPRRPGDPSAGPNGSGDGGAGGVATTIPTFAAGLTLEGPRPDYGDVIVRQVCNQNDGICTSANPFTNALAFANGWAGYLGGDHRYDLDPLRDVALPDQFHRQSPKVPYGPPLPLDLPNPRELANGNPELSRQIVDQLRDGLRTALGPALCERLAERLPWLVRL</sequence>
<keyword evidence="4" id="KW-1015">Disulfide bond</keyword>
<evidence type="ECO:0000313" key="8">
    <source>
        <dbReference type="EMBL" id="OQO89313.1"/>
    </source>
</evidence>
<dbReference type="SUPFAM" id="SSF53474">
    <property type="entry name" value="alpha/beta-Hydrolases"/>
    <property type="match status" value="1"/>
</dbReference>
<name>A0A1V8ZX15_SACPI</name>
<accession>A0A1V8ZX15</accession>
<evidence type="ECO:0000256" key="4">
    <source>
        <dbReference type="ARBA" id="ARBA00023157"/>
    </source>
</evidence>
<feature type="chain" id="PRO_5012686714" description="PE-PPE domain-containing protein" evidence="6">
    <location>
        <begin position="32"/>
        <end position="314"/>
    </location>
</feature>
<gene>
    <name evidence="8" type="ORF">B1813_20400</name>
</gene>
<evidence type="ECO:0000256" key="3">
    <source>
        <dbReference type="ARBA" id="ARBA00022801"/>
    </source>
</evidence>
<dbReference type="PANTHER" id="PTHR33630:SF9">
    <property type="entry name" value="CUTINASE 4"/>
    <property type="match status" value="1"/>
</dbReference>
<dbReference type="GO" id="GO:0052689">
    <property type="term" value="F:carboxylic ester hydrolase activity"/>
    <property type="evidence" value="ECO:0007669"/>
    <property type="project" value="UniProtKB-KW"/>
</dbReference>
<dbReference type="Gene3D" id="3.40.50.1820">
    <property type="entry name" value="alpha/beta hydrolase"/>
    <property type="match status" value="1"/>
</dbReference>
<dbReference type="Proteomes" id="UP000192591">
    <property type="component" value="Unassembled WGS sequence"/>
</dbReference>
<feature type="compositionally biased region" description="Gly residues" evidence="5">
    <location>
        <begin position="164"/>
        <end position="173"/>
    </location>
</feature>
<feature type="domain" description="PE-PPE" evidence="7">
    <location>
        <begin position="68"/>
        <end position="236"/>
    </location>
</feature>
<evidence type="ECO:0000256" key="6">
    <source>
        <dbReference type="SAM" id="SignalP"/>
    </source>
</evidence>
<evidence type="ECO:0000256" key="2">
    <source>
        <dbReference type="ARBA" id="ARBA00022487"/>
    </source>
</evidence>
<feature type="region of interest" description="Disordered" evidence="5">
    <location>
        <begin position="148"/>
        <end position="173"/>
    </location>
</feature>
<keyword evidence="6" id="KW-0732">Signal</keyword>
<dbReference type="RefSeq" id="WP_081194681.1">
    <property type="nucleotide sequence ID" value="NZ_MWIH01000009.1"/>
</dbReference>
<dbReference type="PANTHER" id="PTHR33630">
    <property type="entry name" value="CUTINASE RV1984C-RELATED-RELATED"/>
    <property type="match status" value="1"/>
</dbReference>
<evidence type="ECO:0000259" key="7">
    <source>
        <dbReference type="Pfam" id="PF08237"/>
    </source>
</evidence>
<proteinExistence type="inferred from homology"/>
<dbReference type="AlphaFoldDB" id="A0A1V8ZX15"/>
<evidence type="ECO:0000256" key="5">
    <source>
        <dbReference type="SAM" id="MobiDB-lite"/>
    </source>
</evidence>
<dbReference type="InterPro" id="IPR013228">
    <property type="entry name" value="PE-PPE_C"/>
</dbReference>
<organism evidence="8 9">
    <name type="scientific">Saccharomonospora piscinae</name>
    <dbReference type="NCBI Taxonomy" id="687388"/>
    <lineage>
        <taxon>Bacteria</taxon>
        <taxon>Bacillati</taxon>
        <taxon>Actinomycetota</taxon>
        <taxon>Actinomycetes</taxon>
        <taxon>Pseudonocardiales</taxon>
        <taxon>Pseudonocardiaceae</taxon>
        <taxon>Saccharomonospora</taxon>
    </lineage>
</organism>
<keyword evidence="9" id="KW-1185">Reference proteome</keyword>
<dbReference type="SMART" id="SM01110">
    <property type="entry name" value="Cutinase"/>
    <property type="match status" value="1"/>
</dbReference>
<comment type="caution">
    <text evidence="8">The sequence shown here is derived from an EMBL/GenBank/DDBJ whole genome shotgun (WGS) entry which is preliminary data.</text>
</comment>
<dbReference type="EMBL" id="MWIH01000009">
    <property type="protein sequence ID" value="OQO89313.1"/>
    <property type="molecule type" value="Genomic_DNA"/>
</dbReference>
<reference evidence="8 9" key="1">
    <citation type="submission" date="2017-02" db="EMBL/GenBank/DDBJ databases">
        <title>Draft genome of Saccharomonospora sp. 154.</title>
        <authorList>
            <person name="Alonso-Carmona G.S."/>
            <person name="De La Haba R."/>
            <person name="Vera-Gargallo B."/>
            <person name="Sandoval-Trujillo A.H."/>
            <person name="Ramirez-Duran N."/>
            <person name="Ventosa A."/>
        </authorList>
    </citation>
    <scope>NUCLEOTIDE SEQUENCE [LARGE SCALE GENOMIC DNA]</scope>
    <source>
        <strain evidence="8 9">LRS4.154</strain>
    </source>
</reference>
<evidence type="ECO:0000313" key="9">
    <source>
        <dbReference type="Proteomes" id="UP000192591"/>
    </source>
</evidence>
<dbReference type="InterPro" id="IPR000675">
    <property type="entry name" value="Cutinase/axe"/>
</dbReference>
<dbReference type="STRING" id="1962155.B1813_20400"/>
<dbReference type="InterPro" id="IPR029058">
    <property type="entry name" value="AB_hydrolase_fold"/>
</dbReference>
<protein>
    <recommendedName>
        <fullName evidence="7">PE-PPE domain-containing protein</fullName>
    </recommendedName>
</protein>
<keyword evidence="3" id="KW-0378">Hydrolase</keyword>
<comment type="similarity">
    <text evidence="1">Belongs to the cutinase family.</text>
</comment>
<evidence type="ECO:0000256" key="1">
    <source>
        <dbReference type="ARBA" id="ARBA00007534"/>
    </source>
</evidence>